<dbReference type="PANTHER" id="PTHR47592:SF29">
    <property type="entry name" value="ZINC FINGER, CCHC-TYPE"/>
    <property type="match status" value="1"/>
</dbReference>
<reference evidence="2" key="1">
    <citation type="journal article" date="2020" name="Genome Biol.">
        <title>Gamete binning: chromosome-level and haplotype-resolved genome assembly enabled by high-throughput single-cell sequencing of gamete genomes.</title>
        <authorList>
            <person name="Campoy J.A."/>
            <person name="Sun H."/>
            <person name="Goel M."/>
            <person name="Jiao W.-B."/>
            <person name="Folz-Donahue K."/>
            <person name="Wang N."/>
            <person name="Rubio M."/>
            <person name="Liu C."/>
            <person name="Kukat C."/>
            <person name="Ruiz D."/>
            <person name="Huettel B."/>
            <person name="Schneeberger K."/>
        </authorList>
    </citation>
    <scope>NUCLEOTIDE SEQUENCE [LARGE SCALE GENOMIC DNA]</scope>
    <source>
        <strain evidence="2">cv. Rojo Pasion</strain>
    </source>
</reference>
<evidence type="ECO:0008006" key="3">
    <source>
        <dbReference type="Google" id="ProtNLM"/>
    </source>
</evidence>
<protein>
    <recommendedName>
        <fullName evidence="3">Retrotransposon Copia-like N-terminal domain-containing protein</fullName>
    </recommendedName>
</protein>
<dbReference type="Proteomes" id="UP000507245">
    <property type="component" value="Unassembled WGS sequence"/>
</dbReference>
<organism evidence="1 2">
    <name type="scientific">Prunus armeniaca</name>
    <name type="common">Apricot</name>
    <name type="synonym">Armeniaca vulgaris</name>
    <dbReference type="NCBI Taxonomy" id="36596"/>
    <lineage>
        <taxon>Eukaryota</taxon>
        <taxon>Viridiplantae</taxon>
        <taxon>Streptophyta</taxon>
        <taxon>Embryophyta</taxon>
        <taxon>Tracheophyta</taxon>
        <taxon>Spermatophyta</taxon>
        <taxon>Magnoliopsida</taxon>
        <taxon>eudicotyledons</taxon>
        <taxon>Gunneridae</taxon>
        <taxon>Pentapetalae</taxon>
        <taxon>rosids</taxon>
        <taxon>fabids</taxon>
        <taxon>Rosales</taxon>
        <taxon>Rosaceae</taxon>
        <taxon>Amygdaloideae</taxon>
        <taxon>Amygdaleae</taxon>
        <taxon>Prunus</taxon>
    </lineage>
</organism>
<sequence length="193" mass="22979">MKLERFDGGNFRRWQKKLHFLFTSLKVVHVLTTPRPTDVAEGEEELLANQRERAKWDQDDYICKGHICNAMFNTLFDIYHEMKTSNEISNALETKHMTKDATNKNFLISKFQMVDDRIYAIMEKLHPSWKEYKKILKHKKEDMSINQLGKHIRIEEKCWVREKVDDTPNSSKVYMVEDGPQQSFNNHGCKKRK</sequence>
<evidence type="ECO:0000313" key="2">
    <source>
        <dbReference type="Proteomes" id="UP000507245"/>
    </source>
</evidence>
<accession>A0A6J5XR67</accession>
<dbReference type="EMBL" id="CAEKKB010000006">
    <property type="protein sequence ID" value="CAB4313608.1"/>
    <property type="molecule type" value="Genomic_DNA"/>
</dbReference>
<dbReference type="PANTHER" id="PTHR47592">
    <property type="entry name" value="PBF68 PROTEIN"/>
    <property type="match status" value="1"/>
</dbReference>
<dbReference type="OrthoDB" id="1717187at2759"/>
<name>A0A6J5XR67_PRUAR</name>
<dbReference type="AlphaFoldDB" id="A0A6J5XR67"/>
<evidence type="ECO:0000313" key="1">
    <source>
        <dbReference type="EMBL" id="CAB4313608.1"/>
    </source>
</evidence>
<keyword evidence="2" id="KW-1185">Reference proteome</keyword>
<proteinExistence type="predicted"/>
<dbReference type="Pfam" id="PF14223">
    <property type="entry name" value="Retrotran_gag_2"/>
    <property type="match status" value="1"/>
</dbReference>
<gene>
    <name evidence="1" type="ORF">ORAREDHAP_LOCUS36883</name>
</gene>